<comment type="caution">
    <text evidence="9">The sequence shown here is derived from an EMBL/GenBank/DDBJ whole genome shotgun (WGS) entry which is preliminary data.</text>
</comment>
<name>A0A3M6V0E5_POCDA</name>
<evidence type="ECO:0000256" key="7">
    <source>
        <dbReference type="SAM" id="Phobius"/>
    </source>
</evidence>
<keyword evidence="5 7" id="KW-0472">Membrane</keyword>
<evidence type="ECO:0000256" key="5">
    <source>
        <dbReference type="ARBA" id="ARBA00023136"/>
    </source>
</evidence>
<organism evidence="9 10">
    <name type="scientific">Pocillopora damicornis</name>
    <name type="common">Cauliflower coral</name>
    <name type="synonym">Millepora damicornis</name>
    <dbReference type="NCBI Taxonomy" id="46731"/>
    <lineage>
        <taxon>Eukaryota</taxon>
        <taxon>Metazoa</taxon>
        <taxon>Cnidaria</taxon>
        <taxon>Anthozoa</taxon>
        <taxon>Hexacorallia</taxon>
        <taxon>Scleractinia</taxon>
        <taxon>Astrocoeniina</taxon>
        <taxon>Pocilloporidae</taxon>
        <taxon>Pocillopora</taxon>
    </lineage>
</organism>
<evidence type="ECO:0000256" key="4">
    <source>
        <dbReference type="ARBA" id="ARBA00022989"/>
    </source>
</evidence>
<evidence type="ECO:0000259" key="8">
    <source>
        <dbReference type="Pfam" id="PF01284"/>
    </source>
</evidence>
<dbReference type="GO" id="GO:0016020">
    <property type="term" value="C:membrane"/>
    <property type="evidence" value="ECO:0007669"/>
    <property type="project" value="UniProtKB-SubCell"/>
</dbReference>
<comment type="similarity">
    <text evidence="2">Belongs to the synaptophysin/synaptobrevin family.</text>
</comment>
<gene>
    <name evidence="9" type="ORF">pdam_00014006</name>
</gene>
<dbReference type="EMBL" id="RCHS01000375">
    <property type="protein sequence ID" value="RMX59347.1"/>
    <property type="molecule type" value="Genomic_DNA"/>
</dbReference>
<comment type="subcellular location">
    <subcellularLocation>
        <location evidence="1">Membrane</location>
        <topology evidence="1">Multi-pass membrane protein</topology>
    </subcellularLocation>
</comment>
<dbReference type="InterPro" id="IPR008253">
    <property type="entry name" value="Marvel"/>
</dbReference>
<evidence type="ECO:0000313" key="9">
    <source>
        <dbReference type="EMBL" id="RMX59347.1"/>
    </source>
</evidence>
<accession>A0A3M6V0E5</accession>
<sequence length="299" mass="34409">MNMKPNIEILKEPKGFIKGIELVITIFAFATVAGFIGQAEFKLNCIGVSKTRQVSVDFYYPFSEMKVYVSKNELCINDTEIKPYTMELKYKSEAEYIVFTGVVSMLFVIVALFYYTFFEDRAKEATSTDVGYFSFPVVALFFFLVCRILSLLLSWSSFGLPAPSHGQLHCLGLKMLQARQLYLTQLHFVRFKAVNHSMEHDMDLLLWLWSLDSSTFLSGVAICGSFLKKHHGIVLALLEKVQRVYLRSLHDKTFPLLQKFNLFSQHCKIICLRVLLCHQAFVIKHVLDNTFETLLLSQF</sequence>
<reference evidence="9 10" key="1">
    <citation type="journal article" date="2018" name="Sci. Rep.">
        <title>Comparative analysis of the Pocillopora damicornis genome highlights role of immune system in coral evolution.</title>
        <authorList>
            <person name="Cunning R."/>
            <person name="Bay R.A."/>
            <person name="Gillette P."/>
            <person name="Baker A.C."/>
            <person name="Traylor-Knowles N."/>
        </authorList>
    </citation>
    <scope>NUCLEOTIDE SEQUENCE [LARGE SCALE GENOMIC DNA]</scope>
    <source>
        <strain evidence="9">RSMAS</strain>
        <tissue evidence="9">Whole animal</tissue>
    </source>
</reference>
<dbReference type="AlphaFoldDB" id="A0A3M6V0E5"/>
<keyword evidence="10" id="KW-1185">Reference proteome</keyword>
<feature type="transmembrane region" description="Helical" evidence="7">
    <location>
        <begin position="130"/>
        <end position="155"/>
    </location>
</feature>
<dbReference type="Pfam" id="PF01284">
    <property type="entry name" value="MARVEL"/>
    <property type="match status" value="1"/>
</dbReference>
<dbReference type="GO" id="GO:0008021">
    <property type="term" value="C:synaptic vesicle"/>
    <property type="evidence" value="ECO:0007669"/>
    <property type="project" value="InterPro"/>
</dbReference>
<feature type="domain" description="MARVEL" evidence="8">
    <location>
        <begin position="10"/>
        <end position="149"/>
    </location>
</feature>
<evidence type="ECO:0000256" key="2">
    <source>
        <dbReference type="ARBA" id="ARBA00006476"/>
    </source>
</evidence>
<feature type="transmembrane region" description="Helical" evidence="7">
    <location>
        <begin position="96"/>
        <end position="118"/>
    </location>
</feature>
<dbReference type="PANTHER" id="PTHR10306">
    <property type="entry name" value="SYNAPTOPHYSIN"/>
    <property type="match status" value="1"/>
</dbReference>
<feature type="transmembrane region" description="Helical" evidence="7">
    <location>
        <begin position="204"/>
        <end position="227"/>
    </location>
</feature>
<keyword evidence="3 7" id="KW-0812">Transmembrane</keyword>
<dbReference type="PANTHER" id="PTHR10306:SF17">
    <property type="entry name" value="MARVEL DOMAIN-CONTAINING PROTEIN"/>
    <property type="match status" value="1"/>
</dbReference>
<dbReference type="PRINTS" id="PR00220">
    <property type="entry name" value="SYNAPTOPHYSN"/>
</dbReference>
<evidence type="ECO:0000256" key="6">
    <source>
        <dbReference type="ARBA" id="ARBA00023180"/>
    </source>
</evidence>
<keyword evidence="6" id="KW-0325">Glycoprotein</keyword>
<protein>
    <recommendedName>
        <fullName evidence="8">MARVEL domain-containing protein</fullName>
    </recommendedName>
</protein>
<dbReference type="OrthoDB" id="10006326at2759"/>
<dbReference type="Proteomes" id="UP000275408">
    <property type="component" value="Unassembled WGS sequence"/>
</dbReference>
<evidence type="ECO:0000256" key="1">
    <source>
        <dbReference type="ARBA" id="ARBA00004141"/>
    </source>
</evidence>
<feature type="transmembrane region" description="Helical" evidence="7">
    <location>
        <begin position="20"/>
        <end position="39"/>
    </location>
</feature>
<keyword evidence="4 7" id="KW-1133">Transmembrane helix</keyword>
<proteinExistence type="inferred from homology"/>
<evidence type="ECO:0000256" key="3">
    <source>
        <dbReference type="ARBA" id="ARBA00022692"/>
    </source>
</evidence>
<dbReference type="STRING" id="46731.A0A3M6V0E5"/>
<dbReference type="InterPro" id="IPR001285">
    <property type="entry name" value="Synaptophysin/porin"/>
</dbReference>
<evidence type="ECO:0000313" key="10">
    <source>
        <dbReference type="Proteomes" id="UP000275408"/>
    </source>
</evidence>